<dbReference type="EMBL" id="CP109071">
    <property type="protein sequence ID" value="WSA33002.1"/>
    <property type="molecule type" value="Genomic_DNA"/>
</dbReference>
<feature type="domain" description="Glycosyltransferase subfamily 4-like N-terminal" evidence="4">
    <location>
        <begin position="43"/>
        <end position="248"/>
    </location>
</feature>
<dbReference type="EMBL" id="FMIC01000002">
    <property type="protein sequence ID" value="SCL74020.1"/>
    <property type="molecule type" value="Genomic_DNA"/>
</dbReference>
<dbReference type="Proteomes" id="UP000199343">
    <property type="component" value="Unassembled WGS sequence"/>
</dbReference>
<sequence>MQSRFSPLTTRPRAGRRRPGRGDRPHVIYLAIGFPPAAKSSAYRMRETANQFAAQGWDVTVITLADESWEREYGVDHTLSAGVDPRIDVVGLPLARTDLETDIRAFSEARSLRPRQWIEQQRRQELKVFPEPVFGGWRPELEKAVLRVHRDRPADLLMTTCAPYVNLAATWRLWQEHRVPYVVDFRDGWSVDVIDGGAAFAEQSPAGRWEKQVLAEARAVWCVNEPIAEFYRERYPAVADRVRVVRNGYDEDCVPAGTHRADPASGLTFGYLGSINFAPALLDSVLTGWRMARREDPVLARSRFEVRGHIGAGALREANAHMELLRAASDDGVEFGGPLPKAEVAAAYGRWDALVLMLVGGRFVTSGKVYEYAASGLPVLSAHEVDHDAATVLAGHPLWTGAVGLDPRRLATSFVEAARLAVEASDDDRAATRAHARRYARDAQLAPAVAEVTAAVVGTATRQSSDGTPSEGGQA</sequence>
<dbReference type="RefSeq" id="WP_218107612.1">
    <property type="nucleotide sequence ID" value="NZ_CP109071.1"/>
</dbReference>
<dbReference type="EC" id="2.4.-.-" evidence="6"/>
<evidence type="ECO:0000259" key="4">
    <source>
        <dbReference type="Pfam" id="PF13579"/>
    </source>
</evidence>
<keyword evidence="8" id="KW-1185">Reference proteome</keyword>
<proteinExistence type="predicted"/>
<keyword evidence="1 6" id="KW-0328">Glycosyltransferase</keyword>
<evidence type="ECO:0000313" key="8">
    <source>
        <dbReference type="Proteomes" id="UP001334804"/>
    </source>
</evidence>
<dbReference type="AlphaFoldDB" id="A0A1C6W731"/>
<keyword evidence="2 5" id="KW-0808">Transferase</keyword>
<dbReference type="STRING" id="47871.GA0070608_6340"/>
<dbReference type="Pfam" id="PF13579">
    <property type="entry name" value="Glyco_trans_4_4"/>
    <property type="match status" value="1"/>
</dbReference>
<accession>A0A1C6W731</accession>
<organism evidence="5 7">
    <name type="scientific">Micromonospora peucetia</name>
    <dbReference type="NCBI Taxonomy" id="47871"/>
    <lineage>
        <taxon>Bacteria</taxon>
        <taxon>Bacillati</taxon>
        <taxon>Actinomycetota</taxon>
        <taxon>Actinomycetes</taxon>
        <taxon>Micromonosporales</taxon>
        <taxon>Micromonosporaceae</taxon>
        <taxon>Micromonospora</taxon>
    </lineage>
</organism>
<dbReference type="Gene3D" id="3.40.50.2000">
    <property type="entry name" value="Glycogen Phosphorylase B"/>
    <property type="match status" value="2"/>
</dbReference>
<dbReference type="InterPro" id="IPR028098">
    <property type="entry name" value="Glyco_trans_4-like_N"/>
</dbReference>
<evidence type="ECO:0000256" key="2">
    <source>
        <dbReference type="ARBA" id="ARBA00022679"/>
    </source>
</evidence>
<dbReference type="GO" id="GO:0016757">
    <property type="term" value="F:glycosyltransferase activity"/>
    <property type="evidence" value="ECO:0007669"/>
    <property type="project" value="UniProtKB-KW"/>
</dbReference>
<dbReference type="Proteomes" id="UP001334804">
    <property type="component" value="Chromosome"/>
</dbReference>
<protein>
    <submittedName>
        <fullName evidence="5 6">Glycosyltransferase</fullName>
        <ecNumber evidence="6">2.4.-.-</ecNumber>
    </submittedName>
</protein>
<evidence type="ECO:0000256" key="3">
    <source>
        <dbReference type="SAM" id="MobiDB-lite"/>
    </source>
</evidence>
<feature type="region of interest" description="Disordered" evidence="3">
    <location>
        <begin position="1"/>
        <end position="24"/>
    </location>
</feature>
<gene>
    <name evidence="5" type="ORF">GA0070608_6340</name>
    <name evidence="6" type="ORF">OIE14_02700</name>
</gene>
<name>A0A1C6W731_9ACTN</name>
<reference evidence="6 8" key="3">
    <citation type="submission" date="2022-10" db="EMBL/GenBank/DDBJ databases">
        <title>The complete genomes of actinobacterial strains from the NBC collection.</title>
        <authorList>
            <person name="Joergensen T.S."/>
            <person name="Alvarez Arevalo M."/>
            <person name="Sterndorff E.B."/>
            <person name="Faurdal D."/>
            <person name="Vuksanovic O."/>
            <person name="Mourched A.-S."/>
            <person name="Charusanti P."/>
            <person name="Shaw S."/>
            <person name="Blin K."/>
            <person name="Weber T."/>
        </authorList>
    </citation>
    <scope>NUCLEOTIDE SEQUENCE [LARGE SCALE GENOMIC DNA]</scope>
    <source>
        <strain evidence="6 8">NBC 01809</strain>
    </source>
</reference>
<dbReference type="SUPFAM" id="SSF53756">
    <property type="entry name" value="UDP-Glycosyltransferase/glycogen phosphorylase"/>
    <property type="match status" value="1"/>
</dbReference>
<evidence type="ECO:0000256" key="1">
    <source>
        <dbReference type="ARBA" id="ARBA00022676"/>
    </source>
</evidence>
<evidence type="ECO:0000313" key="6">
    <source>
        <dbReference type="EMBL" id="WSA33002.1"/>
    </source>
</evidence>
<evidence type="ECO:0000313" key="5">
    <source>
        <dbReference type="EMBL" id="SCL74020.1"/>
    </source>
</evidence>
<reference evidence="7" key="1">
    <citation type="submission" date="2016-06" db="EMBL/GenBank/DDBJ databases">
        <authorList>
            <person name="Varghese N."/>
            <person name="Submissions Spin"/>
        </authorList>
    </citation>
    <scope>NUCLEOTIDE SEQUENCE [LARGE SCALE GENOMIC DNA]</scope>
    <source>
        <strain evidence="7">DSM 43363</strain>
    </source>
</reference>
<evidence type="ECO:0000313" key="7">
    <source>
        <dbReference type="Proteomes" id="UP000199343"/>
    </source>
</evidence>
<reference evidence="5" key="2">
    <citation type="submission" date="2016-06" db="EMBL/GenBank/DDBJ databases">
        <authorList>
            <person name="Kjaerup R.B."/>
            <person name="Dalgaard T.S."/>
            <person name="Juul-Madsen H.R."/>
        </authorList>
    </citation>
    <scope>NUCLEOTIDE SEQUENCE [LARGE SCALE GENOMIC DNA]</scope>
    <source>
        <strain evidence="5">DSM 43363</strain>
    </source>
</reference>